<dbReference type="GeneID" id="5892705"/>
<evidence type="ECO:0000256" key="1">
    <source>
        <dbReference type="ARBA" id="ARBA00004443"/>
    </source>
</evidence>
<evidence type="ECO:0000256" key="7">
    <source>
        <dbReference type="ARBA" id="ARBA00022946"/>
    </source>
</evidence>
<evidence type="ECO:0008006" key="14">
    <source>
        <dbReference type="Google" id="ProtNLM"/>
    </source>
</evidence>
<dbReference type="InterPro" id="IPR036545">
    <property type="entry name" value="Cyt_c_oxidase_su5A/6_sf"/>
</dbReference>
<evidence type="ECO:0000256" key="2">
    <source>
        <dbReference type="ARBA" id="ARBA00004673"/>
    </source>
</evidence>
<keyword evidence="6" id="KW-0999">Mitochondrion inner membrane</keyword>
<organism evidence="12 13">
    <name type="scientific">Monosiga brevicollis</name>
    <name type="common">Choanoflagellate</name>
    <dbReference type="NCBI Taxonomy" id="81824"/>
    <lineage>
        <taxon>Eukaryota</taxon>
        <taxon>Choanoflagellata</taxon>
        <taxon>Craspedida</taxon>
        <taxon>Salpingoecidae</taxon>
        <taxon>Monosiga</taxon>
    </lineage>
</organism>
<dbReference type="UniPathway" id="UPA00705"/>
<evidence type="ECO:0000256" key="11">
    <source>
        <dbReference type="SAM" id="SignalP"/>
    </source>
</evidence>
<dbReference type="Gene3D" id="1.25.40.40">
    <property type="entry name" value="Cytochrome c oxidase, subunit Va/VI"/>
    <property type="match status" value="1"/>
</dbReference>
<keyword evidence="13" id="KW-1185">Reference proteome</keyword>
<dbReference type="PANTHER" id="PTHR14200:SF11">
    <property type="entry name" value="CYTOCHROME C OXIDASE SUBUNIT 5A, MITOCHONDRIAL"/>
    <property type="match status" value="1"/>
</dbReference>
<comment type="pathway">
    <text evidence="2">Energy metabolism; oxidative phosphorylation.</text>
</comment>
<dbReference type="FunCoup" id="A9V3P0">
    <property type="interactions" value="641"/>
</dbReference>
<dbReference type="InterPro" id="IPR003204">
    <property type="entry name" value="Cyt_c_oxidase_su5A/6"/>
</dbReference>
<comment type="subcellular location">
    <subcellularLocation>
        <location evidence="1">Mitochondrion inner membrane</location>
        <topology evidence="1">Peripheral membrane protein</topology>
        <orientation evidence="1">Matrix side</orientation>
    </subcellularLocation>
</comment>
<dbReference type="RefSeq" id="XP_001747379.1">
    <property type="nucleotide sequence ID" value="XM_001747327.1"/>
</dbReference>
<reference evidence="12 13" key="1">
    <citation type="journal article" date="2008" name="Nature">
        <title>The genome of the choanoflagellate Monosiga brevicollis and the origin of metazoans.</title>
        <authorList>
            <consortium name="JGI Sequencing"/>
            <person name="King N."/>
            <person name="Westbrook M.J."/>
            <person name="Young S.L."/>
            <person name="Kuo A."/>
            <person name="Abedin M."/>
            <person name="Chapman J."/>
            <person name="Fairclough S."/>
            <person name="Hellsten U."/>
            <person name="Isogai Y."/>
            <person name="Letunic I."/>
            <person name="Marr M."/>
            <person name="Pincus D."/>
            <person name="Putnam N."/>
            <person name="Rokas A."/>
            <person name="Wright K.J."/>
            <person name="Zuzow R."/>
            <person name="Dirks W."/>
            <person name="Good M."/>
            <person name="Goodstein D."/>
            <person name="Lemons D."/>
            <person name="Li W."/>
            <person name="Lyons J.B."/>
            <person name="Morris A."/>
            <person name="Nichols S."/>
            <person name="Richter D.J."/>
            <person name="Salamov A."/>
            <person name="Bork P."/>
            <person name="Lim W.A."/>
            <person name="Manning G."/>
            <person name="Miller W.T."/>
            <person name="McGinnis W."/>
            <person name="Shapiro H."/>
            <person name="Tjian R."/>
            <person name="Grigoriev I.V."/>
            <person name="Rokhsar D."/>
        </authorList>
    </citation>
    <scope>NUCLEOTIDE SEQUENCE [LARGE SCALE GENOMIC DNA]</scope>
    <source>
        <strain evidence="13">MX1 / ATCC 50154</strain>
    </source>
</reference>
<keyword evidence="4" id="KW-0349">Heme</keyword>
<sequence>MLTPFFVPWHLCCRFCLGPVAAVRHYSEELSASEFDAKWKAYFEDESLDSGAIRRGLNDLFAHDLVPEPAILEQALRACRRVNDFSTSVRIFEGVMDKAPDATTYNYVVSQLKPVIAELEVTLPEELGLQ</sequence>
<evidence type="ECO:0000256" key="10">
    <source>
        <dbReference type="ARBA" id="ARBA00023136"/>
    </source>
</evidence>
<accession>A9V3P0</accession>
<keyword evidence="8" id="KW-0408">Iron</keyword>
<dbReference type="GO" id="GO:0006123">
    <property type="term" value="P:mitochondrial electron transport, cytochrome c to oxygen"/>
    <property type="evidence" value="ECO:0000318"/>
    <property type="project" value="GO_Central"/>
</dbReference>
<name>A9V3P0_MONBE</name>
<dbReference type="Pfam" id="PF02284">
    <property type="entry name" value="COX5A"/>
    <property type="match status" value="1"/>
</dbReference>
<dbReference type="GO" id="GO:0005743">
    <property type="term" value="C:mitochondrial inner membrane"/>
    <property type="evidence" value="ECO:0007669"/>
    <property type="project" value="UniProtKB-SubCell"/>
</dbReference>
<dbReference type="eggNOG" id="KOG4077">
    <property type="taxonomic scope" value="Eukaryota"/>
</dbReference>
<dbReference type="CDD" id="cd00923">
    <property type="entry name" value="Cyt_c_Oxidase_Va"/>
    <property type="match status" value="1"/>
</dbReference>
<dbReference type="SUPFAM" id="SSF48479">
    <property type="entry name" value="Cytochrome c oxidase subunit E"/>
    <property type="match status" value="1"/>
</dbReference>
<evidence type="ECO:0000256" key="6">
    <source>
        <dbReference type="ARBA" id="ARBA00022792"/>
    </source>
</evidence>
<dbReference type="GO" id="GO:0045277">
    <property type="term" value="C:respiratory chain complex IV"/>
    <property type="evidence" value="ECO:0000318"/>
    <property type="project" value="GO_Central"/>
</dbReference>
<keyword evidence="11" id="KW-0732">Signal</keyword>
<dbReference type="STRING" id="81824.A9V3P0"/>
<feature type="chain" id="PRO_5002745239" description="Cytochrome c oxidase polypeptide Va" evidence="11">
    <location>
        <begin position="23"/>
        <end position="130"/>
    </location>
</feature>
<comment type="similarity">
    <text evidence="3">Belongs to the cytochrome c oxidase subunit 5A family.</text>
</comment>
<dbReference type="Proteomes" id="UP000001357">
    <property type="component" value="Unassembled WGS sequence"/>
</dbReference>
<gene>
    <name evidence="12" type="ORF">MONBRDRAFT_9557</name>
</gene>
<evidence type="ECO:0000313" key="12">
    <source>
        <dbReference type="EMBL" id="EDQ87846.1"/>
    </source>
</evidence>
<evidence type="ECO:0000256" key="9">
    <source>
        <dbReference type="ARBA" id="ARBA00023128"/>
    </source>
</evidence>
<evidence type="ECO:0000313" key="13">
    <source>
        <dbReference type="Proteomes" id="UP000001357"/>
    </source>
</evidence>
<dbReference type="PANTHER" id="PTHR14200">
    <property type="entry name" value="CYTOCHROME C OXIDASE POLYPEPTIDE"/>
    <property type="match status" value="1"/>
</dbReference>
<keyword evidence="5" id="KW-0479">Metal-binding</keyword>
<evidence type="ECO:0000256" key="4">
    <source>
        <dbReference type="ARBA" id="ARBA00022617"/>
    </source>
</evidence>
<protein>
    <recommendedName>
        <fullName evidence="14">Cytochrome c oxidase polypeptide Va</fullName>
    </recommendedName>
</protein>
<dbReference type="KEGG" id="mbr:MONBRDRAFT_9557"/>
<keyword evidence="9" id="KW-0496">Mitochondrion</keyword>
<dbReference type="OMA" id="MEKWPAD"/>
<proteinExistence type="inferred from homology"/>
<dbReference type="EMBL" id="CH991557">
    <property type="protein sequence ID" value="EDQ87846.1"/>
    <property type="molecule type" value="Genomic_DNA"/>
</dbReference>
<keyword evidence="10" id="KW-0472">Membrane</keyword>
<evidence type="ECO:0000256" key="3">
    <source>
        <dbReference type="ARBA" id="ARBA00007972"/>
    </source>
</evidence>
<dbReference type="FunFam" id="1.25.40.40:FF:000001">
    <property type="entry name" value="Cytochrome c oxidase subunit VI"/>
    <property type="match status" value="1"/>
</dbReference>
<evidence type="ECO:0000256" key="5">
    <source>
        <dbReference type="ARBA" id="ARBA00022723"/>
    </source>
</evidence>
<keyword evidence="7" id="KW-0809">Transit peptide</keyword>
<evidence type="ECO:0000256" key="8">
    <source>
        <dbReference type="ARBA" id="ARBA00023004"/>
    </source>
</evidence>
<dbReference type="GO" id="GO:0046872">
    <property type="term" value="F:metal ion binding"/>
    <property type="evidence" value="ECO:0007669"/>
    <property type="project" value="UniProtKB-KW"/>
</dbReference>
<dbReference type="InParanoid" id="A9V3P0"/>
<dbReference type="AlphaFoldDB" id="A9V3P0"/>
<feature type="signal peptide" evidence="11">
    <location>
        <begin position="1"/>
        <end position="22"/>
    </location>
</feature>